<accession>A0ABU1FYD8</accession>
<dbReference type="Proteomes" id="UP001264519">
    <property type="component" value="Unassembled WGS sequence"/>
</dbReference>
<dbReference type="RefSeq" id="WP_309650965.1">
    <property type="nucleotide sequence ID" value="NZ_JARWAK010000001.1"/>
</dbReference>
<name>A0ABU1FYD8_9GAMM</name>
<reference evidence="1 2" key="1">
    <citation type="submission" date="2023-04" db="EMBL/GenBank/DDBJ databases">
        <title>A long-awaited taxogenomic arrangement of the family Halomonadaceae.</title>
        <authorList>
            <person name="De La Haba R."/>
            <person name="Chuvochina M."/>
            <person name="Wittouck S."/>
            <person name="Arahal D.R."/>
            <person name="Sanchez-Porro C."/>
            <person name="Hugenholtz P."/>
            <person name="Ventosa A."/>
        </authorList>
    </citation>
    <scope>NUCLEOTIDE SEQUENCE [LARGE SCALE GENOMIC DNA]</scope>
    <source>
        <strain evidence="1 2">DSM 23530</strain>
    </source>
</reference>
<gene>
    <name evidence="1" type="ORF">QC818_01020</name>
</gene>
<protein>
    <submittedName>
        <fullName evidence="1">Uncharacterized protein</fullName>
    </submittedName>
</protein>
<dbReference type="EMBL" id="JARWAK010000001">
    <property type="protein sequence ID" value="MDR5865368.1"/>
    <property type="molecule type" value="Genomic_DNA"/>
</dbReference>
<keyword evidence="2" id="KW-1185">Reference proteome</keyword>
<proteinExistence type="predicted"/>
<evidence type="ECO:0000313" key="1">
    <source>
        <dbReference type="EMBL" id="MDR5865368.1"/>
    </source>
</evidence>
<evidence type="ECO:0000313" key="2">
    <source>
        <dbReference type="Proteomes" id="UP001264519"/>
    </source>
</evidence>
<comment type="caution">
    <text evidence="1">The sequence shown here is derived from an EMBL/GenBank/DDBJ whole genome shotgun (WGS) entry which is preliminary data.</text>
</comment>
<organism evidence="1 2">
    <name type="scientific">Halomonas koreensis</name>
    <dbReference type="NCBI Taxonomy" id="245385"/>
    <lineage>
        <taxon>Bacteria</taxon>
        <taxon>Pseudomonadati</taxon>
        <taxon>Pseudomonadota</taxon>
        <taxon>Gammaproteobacteria</taxon>
        <taxon>Oceanospirillales</taxon>
        <taxon>Halomonadaceae</taxon>
        <taxon>Halomonas</taxon>
    </lineage>
</organism>
<sequence>MKQIMQQSGRLAGVIPLSLIQGIAMQDISRLEVGMTTKIGTDQVKNPEVGREYVRGFDSNSWLLFAEDPAEDRPVVVRIDSIDGDVCHCTVTRKLS</sequence>